<keyword evidence="2" id="KW-1185">Reference proteome</keyword>
<gene>
    <name evidence="1" type="ORF">G3569_10690</name>
</gene>
<dbReference type="AlphaFoldDB" id="A0A6M1T693"/>
<organism evidence="1 2">
    <name type="scientific">Fodinibius halophilus</name>
    <dbReference type="NCBI Taxonomy" id="1736908"/>
    <lineage>
        <taxon>Bacteria</taxon>
        <taxon>Pseudomonadati</taxon>
        <taxon>Balneolota</taxon>
        <taxon>Balneolia</taxon>
        <taxon>Balneolales</taxon>
        <taxon>Balneolaceae</taxon>
        <taxon>Fodinibius</taxon>
    </lineage>
</organism>
<evidence type="ECO:0000313" key="1">
    <source>
        <dbReference type="EMBL" id="NGP88825.1"/>
    </source>
</evidence>
<proteinExistence type="predicted"/>
<dbReference type="Proteomes" id="UP000479132">
    <property type="component" value="Unassembled WGS sequence"/>
</dbReference>
<sequence>MMYENVDTQNCHPPGTFCRQLPHPSGDDRTIEKAVIMEHRFAFFYWLKWTNSLRDNGLLTQSPPTLVTIDWHRDLAPTPDDQKKRLLELDQSNLSDVSNYVWAQFDQTNDGHILCATWLNLVGDVILLKNSAEDMHDVVTDHDGNKHHIHEFRSFDRFQEFMLERDDKNIFFDVDLDYFIHGKGKRYYSEDFKRYSDKEITQVIDPKLPIFQHIFPKIDGITLAQEPGYCGGIVNSCKIMEVIHSQLFGDENNWRHLL</sequence>
<dbReference type="RefSeq" id="WP_165268939.1">
    <property type="nucleotide sequence ID" value="NZ_JAALLS010000012.1"/>
</dbReference>
<reference evidence="1 2" key="1">
    <citation type="submission" date="2020-02" db="EMBL/GenBank/DDBJ databases">
        <title>Aliifodinibius halophilus 2W32, complete genome.</title>
        <authorList>
            <person name="Li Y."/>
            <person name="Wu S."/>
        </authorList>
    </citation>
    <scope>NUCLEOTIDE SEQUENCE [LARGE SCALE GENOMIC DNA]</scope>
    <source>
        <strain evidence="1 2">2W32</strain>
    </source>
</reference>
<name>A0A6M1T693_9BACT</name>
<accession>A0A6M1T693</accession>
<evidence type="ECO:0000313" key="2">
    <source>
        <dbReference type="Proteomes" id="UP000479132"/>
    </source>
</evidence>
<comment type="caution">
    <text evidence="1">The sequence shown here is derived from an EMBL/GenBank/DDBJ whole genome shotgun (WGS) entry which is preliminary data.</text>
</comment>
<dbReference type="EMBL" id="JAALLS010000012">
    <property type="protein sequence ID" value="NGP88825.1"/>
    <property type="molecule type" value="Genomic_DNA"/>
</dbReference>
<protein>
    <submittedName>
        <fullName evidence="1">Uncharacterized protein</fullName>
    </submittedName>
</protein>